<sequence length="259" mass="28651">MFPIKDSIRIPFAPVVTYALILVNALVFFYQSSLSQSEAHAFAIDYALIPRRYFDPVWAAYTGLPGTDYLPFISGTFMHGGWWHLILNMWMLFIFGASLEGRVGRWQFLCFYLLCGVSASYVHAWFNQLSDVPTLGASGAIAGVLGGYATTFPRARLTILILIVVIPLFFRVPALFFALVWFGFQFAQGFIDLSGDANTGGGIAWWAHIGGFAAGVALIPLWRFAPDRTYDEAQPPRFLPPVATASPDAGRPWKPGPWG</sequence>
<evidence type="ECO:0000256" key="3">
    <source>
        <dbReference type="ARBA" id="ARBA00022989"/>
    </source>
</evidence>
<evidence type="ECO:0000256" key="1">
    <source>
        <dbReference type="ARBA" id="ARBA00004141"/>
    </source>
</evidence>
<dbReference type="GO" id="GO:0016020">
    <property type="term" value="C:membrane"/>
    <property type="evidence" value="ECO:0007669"/>
    <property type="project" value="UniProtKB-SubCell"/>
</dbReference>
<evidence type="ECO:0000256" key="6">
    <source>
        <dbReference type="SAM" id="Phobius"/>
    </source>
</evidence>
<dbReference type="HOGENOM" id="CLU_055068_5_1_5"/>
<feature type="region of interest" description="Disordered" evidence="5">
    <location>
        <begin position="236"/>
        <end position="259"/>
    </location>
</feature>
<gene>
    <name evidence="8" type="ordered locus">Rvan_1663</name>
</gene>
<dbReference type="InterPro" id="IPR050925">
    <property type="entry name" value="Rhomboid_protease_S54"/>
</dbReference>
<dbReference type="STRING" id="648757.Rvan_1663"/>
<dbReference type="InterPro" id="IPR022764">
    <property type="entry name" value="Peptidase_S54_rhomboid_dom"/>
</dbReference>
<name>E3I8K4_RHOVT</name>
<feature type="transmembrane region" description="Helical" evidence="6">
    <location>
        <begin position="157"/>
        <end position="183"/>
    </location>
</feature>
<keyword evidence="3 6" id="KW-1133">Transmembrane helix</keyword>
<evidence type="ECO:0000259" key="7">
    <source>
        <dbReference type="Pfam" id="PF01694"/>
    </source>
</evidence>
<accession>E3I8K4</accession>
<reference evidence="9" key="1">
    <citation type="journal article" date="2011" name="J. Bacteriol.">
        <title>Genome sequences of eight morphologically diverse alphaproteobacteria.</title>
        <authorList>
            <consortium name="US DOE Joint Genome Institute"/>
            <person name="Brown P.J."/>
            <person name="Kysela D.T."/>
            <person name="Buechlein A."/>
            <person name="Hemmerich C."/>
            <person name="Brun Y.V."/>
        </authorList>
    </citation>
    <scope>NUCLEOTIDE SEQUENCE [LARGE SCALE GENOMIC DNA]</scope>
    <source>
        <strain evidence="9">ATCC 17100 / ATH 3.1.1 / DSM 162 / LMG 4299</strain>
    </source>
</reference>
<dbReference type="InterPro" id="IPR035952">
    <property type="entry name" value="Rhomboid-like_sf"/>
</dbReference>
<keyword evidence="4 6" id="KW-0472">Membrane</keyword>
<keyword evidence="2 6" id="KW-0812">Transmembrane</keyword>
<evidence type="ECO:0000256" key="5">
    <source>
        <dbReference type="SAM" id="MobiDB-lite"/>
    </source>
</evidence>
<feature type="transmembrane region" description="Helical" evidence="6">
    <location>
        <begin position="203"/>
        <end position="222"/>
    </location>
</feature>
<evidence type="ECO:0000313" key="8">
    <source>
        <dbReference type="EMBL" id="ADP70913.1"/>
    </source>
</evidence>
<evidence type="ECO:0000256" key="4">
    <source>
        <dbReference type="ARBA" id="ARBA00023136"/>
    </source>
</evidence>
<dbReference type="RefSeq" id="WP_013419309.1">
    <property type="nucleotide sequence ID" value="NC_014664.1"/>
</dbReference>
<keyword evidence="9" id="KW-1185">Reference proteome</keyword>
<dbReference type="AlphaFoldDB" id="E3I8K4"/>
<protein>
    <submittedName>
        <fullName evidence="8">Rhomboid family protein</fullName>
    </submittedName>
</protein>
<feature type="transmembrane region" description="Helical" evidence="6">
    <location>
        <begin position="106"/>
        <end position="126"/>
    </location>
</feature>
<organism evidence="8 9">
    <name type="scientific">Rhodomicrobium vannielii (strain ATCC 17100 / DSM 162 / LMG 4299 / NCIMB 10020 / ATH 3.1.1)</name>
    <dbReference type="NCBI Taxonomy" id="648757"/>
    <lineage>
        <taxon>Bacteria</taxon>
        <taxon>Pseudomonadati</taxon>
        <taxon>Pseudomonadota</taxon>
        <taxon>Alphaproteobacteria</taxon>
        <taxon>Hyphomicrobiales</taxon>
        <taxon>Hyphomicrobiaceae</taxon>
        <taxon>Rhodomicrobium</taxon>
    </lineage>
</organism>
<dbReference type="Proteomes" id="UP000001399">
    <property type="component" value="Chromosome"/>
</dbReference>
<dbReference type="EMBL" id="CP002292">
    <property type="protein sequence ID" value="ADP70913.1"/>
    <property type="molecule type" value="Genomic_DNA"/>
</dbReference>
<proteinExistence type="predicted"/>
<dbReference type="GO" id="GO:0004252">
    <property type="term" value="F:serine-type endopeptidase activity"/>
    <property type="evidence" value="ECO:0007669"/>
    <property type="project" value="InterPro"/>
</dbReference>
<dbReference type="KEGG" id="rva:Rvan_1663"/>
<dbReference type="Gene3D" id="1.20.1540.10">
    <property type="entry name" value="Rhomboid-like"/>
    <property type="match status" value="1"/>
</dbReference>
<feature type="transmembrane region" description="Helical" evidence="6">
    <location>
        <begin position="81"/>
        <end position="99"/>
    </location>
</feature>
<feature type="domain" description="Peptidase S54 rhomboid" evidence="7">
    <location>
        <begin position="70"/>
        <end position="219"/>
    </location>
</feature>
<feature type="transmembrane region" description="Helical" evidence="6">
    <location>
        <begin position="12"/>
        <end position="30"/>
    </location>
</feature>
<evidence type="ECO:0000256" key="2">
    <source>
        <dbReference type="ARBA" id="ARBA00022692"/>
    </source>
</evidence>
<feature type="transmembrane region" description="Helical" evidence="6">
    <location>
        <begin position="132"/>
        <end position="150"/>
    </location>
</feature>
<comment type="subcellular location">
    <subcellularLocation>
        <location evidence="1">Membrane</location>
        <topology evidence="1">Multi-pass membrane protein</topology>
    </subcellularLocation>
</comment>
<dbReference type="SUPFAM" id="SSF144091">
    <property type="entry name" value="Rhomboid-like"/>
    <property type="match status" value="1"/>
</dbReference>
<dbReference type="Pfam" id="PF01694">
    <property type="entry name" value="Rhomboid"/>
    <property type="match status" value="1"/>
</dbReference>
<dbReference type="PANTHER" id="PTHR43731:SF26">
    <property type="entry name" value="RHOMBOID-LIKE PROTEIN 10, CHLOROPLASTIC"/>
    <property type="match status" value="1"/>
</dbReference>
<dbReference type="eggNOG" id="COG0705">
    <property type="taxonomic scope" value="Bacteria"/>
</dbReference>
<evidence type="ECO:0000313" key="9">
    <source>
        <dbReference type="Proteomes" id="UP000001399"/>
    </source>
</evidence>
<dbReference type="PANTHER" id="PTHR43731">
    <property type="entry name" value="RHOMBOID PROTEASE"/>
    <property type="match status" value="1"/>
</dbReference>